<keyword evidence="2" id="KW-1185">Reference proteome</keyword>
<sequence>MIKRLFIFGFIILTNACAPSLVGLMKLEDIQDLHDDTLYVFLSDRDDDINLHRKYNQNRRADRLKRQTDNFNQKLEDAFRQNYSFSQFNVTKDSKTDKANFYVTIDITENYGERNDQFLIQLNIRNSNDEIVETVFKESSNDTNYNLNYLVRQLDRKLKRRYKQALKMQGI</sequence>
<evidence type="ECO:0000313" key="1">
    <source>
        <dbReference type="EMBL" id="MCH7408288.1"/>
    </source>
</evidence>
<accession>A0ABS9UVU6</accession>
<dbReference type="EMBL" id="JAKZGP010000003">
    <property type="protein sequence ID" value="MCH7408288.1"/>
    <property type="molecule type" value="Genomic_DNA"/>
</dbReference>
<dbReference type="Proteomes" id="UP001165489">
    <property type="component" value="Unassembled WGS sequence"/>
</dbReference>
<proteinExistence type="predicted"/>
<protein>
    <recommendedName>
        <fullName evidence="3">DUF4136 domain-containing protein</fullName>
    </recommendedName>
</protein>
<organism evidence="1 2">
    <name type="scientific">Belliella filtrata</name>
    <dbReference type="NCBI Taxonomy" id="2923435"/>
    <lineage>
        <taxon>Bacteria</taxon>
        <taxon>Pseudomonadati</taxon>
        <taxon>Bacteroidota</taxon>
        <taxon>Cytophagia</taxon>
        <taxon>Cytophagales</taxon>
        <taxon>Cyclobacteriaceae</taxon>
        <taxon>Belliella</taxon>
    </lineage>
</organism>
<comment type="caution">
    <text evidence="1">The sequence shown here is derived from an EMBL/GenBank/DDBJ whole genome shotgun (WGS) entry which is preliminary data.</text>
</comment>
<evidence type="ECO:0008006" key="3">
    <source>
        <dbReference type="Google" id="ProtNLM"/>
    </source>
</evidence>
<evidence type="ECO:0000313" key="2">
    <source>
        <dbReference type="Proteomes" id="UP001165489"/>
    </source>
</evidence>
<reference evidence="1" key="1">
    <citation type="submission" date="2022-03" db="EMBL/GenBank/DDBJ databases">
        <title>De novo assembled genomes of Belliella spp. (Cyclobacteriaceae) strains.</title>
        <authorList>
            <person name="Szabo A."/>
            <person name="Korponai K."/>
            <person name="Felfoldi T."/>
        </authorList>
    </citation>
    <scope>NUCLEOTIDE SEQUENCE</scope>
    <source>
        <strain evidence="1">DSM 111904</strain>
    </source>
</reference>
<dbReference type="RefSeq" id="WP_241346381.1">
    <property type="nucleotide sequence ID" value="NZ_JAKZGP010000003.1"/>
</dbReference>
<gene>
    <name evidence="1" type="ORF">MM239_02685</name>
</gene>
<name>A0ABS9UVU6_9BACT</name>